<dbReference type="Gene3D" id="3.40.50.2300">
    <property type="match status" value="2"/>
</dbReference>
<dbReference type="PROSITE" id="PS50109">
    <property type="entry name" value="HIS_KIN"/>
    <property type="match status" value="1"/>
</dbReference>
<accession>A0ABT1U5J8</accession>
<keyword evidence="11" id="KW-0472">Membrane</keyword>
<dbReference type="InterPro" id="IPR011006">
    <property type="entry name" value="CheY-like_superfamily"/>
</dbReference>
<proteinExistence type="predicted"/>
<dbReference type="PROSITE" id="PS50112">
    <property type="entry name" value="PAS"/>
    <property type="match status" value="2"/>
</dbReference>
<keyword evidence="5 13" id="KW-0597">Phosphoprotein</keyword>
<dbReference type="InterPro" id="IPR036097">
    <property type="entry name" value="HisK_dim/P_sf"/>
</dbReference>
<dbReference type="InterPro" id="IPR003660">
    <property type="entry name" value="HAMP_dom"/>
</dbReference>
<dbReference type="CDD" id="cd00130">
    <property type="entry name" value="PAS"/>
    <property type="match status" value="2"/>
</dbReference>
<dbReference type="SUPFAM" id="SSF55785">
    <property type="entry name" value="PYP-like sensor domain (PAS domain)"/>
    <property type="match status" value="2"/>
</dbReference>
<dbReference type="PRINTS" id="PR00344">
    <property type="entry name" value="BCTRLSENSOR"/>
</dbReference>
<dbReference type="SMART" id="SM00091">
    <property type="entry name" value="PAS"/>
    <property type="match status" value="2"/>
</dbReference>
<dbReference type="InterPro" id="IPR003594">
    <property type="entry name" value="HATPase_dom"/>
</dbReference>
<evidence type="ECO:0000256" key="3">
    <source>
        <dbReference type="ARBA" id="ARBA00012438"/>
    </source>
</evidence>
<dbReference type="CDD" id="cd17546">
    <property type="entry name" value="REC_hyHK_CKI1_RcsC-like"/>
    <property type="match status" value="1"/>
</dbReference>
<evidence type="ECO:0000256" key="7">
    <source>
        <dbReference type="ARBA" id="ARBA00022692"/>
    </source>
</evidence>
<dbReference type="PANTHER" id="PTHR45339:SF1">
    <property type="entry name" value="HYBRID SIGNAL TRANSDUCTION HISTIDINE KINASE J"/>
    <property type="match status" value="1"/>
</dbReference>
<dbReference type="SUPFAM" id="SSF55874">
    <property type="entry name" value="ATPase domain of HSP90 chaperone/DNA topoisomerase II/histidine kinase"/>
    <property type="match status" value="1"/>
</dbReference>
<dbReference type="Gene3D" id="6.10.340.10">
    <property type="match status" value="1"/>
</dbReference>
<dbReference type="EMBL" id="JANIBK010000056">
    <property type="protein sequence ID" value="MCQ8129128.1"/>
    <property type="molecule type" value="Genomic_DNA"/>
</dbReference>
<reference evidence="20 21" key="1">
    <citation type="submission" date="2022-07" db="EMBL/GenBank/DDBJ databases">
        <title>Methylomonas rivi sp. nov., Methylomonas rosea sp. nov., Methylomonas aureus sp. nov. and Methylomonas subterranea sp. nov., four novel methanotrophs isolated from a freshwater creek and the deep terrestrial subsurface.</title>
        <authorList>
            <person name="Abin C."/>
            <person name="Sankaranarayanan K."/>
            <person name="Garner C."/>
            <person name="Sindelar R."/>
            <person name="Kotary K."/>
            <person name="Garner R."/>
            <person name="Barclay S."/>
            <person name="Lawson P."/>
            <person name="Krumholz L."/>
        </authorList>
    </citation>
    <scope>NUCLEOTIDE SEQUENCE [LARGE SCALE GENOMIC DNA]</scope>
    <source>
        <strain evidence="20 21">WSC-6</strain>
    </source>
</reference>
<keyword evidence="11" id="KW-1133">Transmembrane helix</keyword>
<dbReference type="InterPro" id="IPR003661">
    <property type="entry name" value="HisK_dim/P_dom"/>
</dbReference>
<dbReference type="Pfam" id="PF21623">
    <property type="entry name" value="HK_sensor_dom_bact"/>
    <property type="match status" value="1"/>
</dbReference>
<dbReference type="PROSITE" id="PS50113">
    <property type="entry name" value="PAC"/>
    <property type="match status" value="1"/>
</dbReference>
<dbReference type="Pfam" id="PF00672">
    <property type="entry name" value="HAMP"/>
    <property type="match status" value="1"/>
</dbReference>
<dbReference type="EC" id="2.7.13.3" evidence="3"/>
<keyword evidence="7" id="KW-0812">Transmembrane</keyword>
<feature type="modified residue" description="4-aspartylphosphate" evidence="13">
    <location>
        <position position="981"/>
    </location>
</feature>
<evidence type="ECO:0000256" key="12">
    <source>
        <dbReference type="ARBA" id="ARBA00023012"/>
    </source>
</evidence>
<gene>
    <name evidence="20" type="ORF">NP596_11750</name>
</gene>
<dbReference type="SMART" id="SM00388">
    <property type="entry name" value="HisKA"/>
    <property type="match status" value="1"/>
</dbReference>
<dbReference type="InterPro" id="IPR036890">
    <property type="entry name" value="HATPase_C_sf"/>
</dbReference>
<dbReference type="SMART" id="SM00448">
    <property type="entry name" value="REC"/>
    <property type="match status" value="2"/>
</dbReference>
<dbReference type="CDD" id="cd06225">
    <property type="entry name" value="HAMP"/>
    <property type="match status" value="1"/>
</dbReference>
<dbReference type="SUPFAM" id="SSF103190">
    <property type="entry name" value="Sensory domain-like"/>
    <property type="match status" value="1"/>
</dbReference>
<dbReference type="SMART" id="SM00086">
    <property type="entry name" value="PAC"/>
    <property type="match status" value="2"/>
</dbReference>
<protein>
    <recommendedName>
        <fullName evidence="3">histidine kinase</fullName>
        <ecNumber evidence="3">2.7.13.3</ecNumber>
    </recommendedName>
</protein>
<dbReference type="InterPro" id="IPR035965">
    <property type="entry name" value="PAS-like_dom_sf"/>
</dbReference>
<dbReference type="InterPro" id="IPR048760">
    <property type="entry name" value="VP0354-like_sensor_dom"/>
</dbReference>
<dbReference type="InterPro" id="IPR004358">
    <property type="entry name" value="Sig_transdc_His_kin-like_C"/>
</dbReference>
<comment type="catalytic activity">
    <reaction evidence="1">
        <text>ATP + protein L-histidine = ADP + protein N-phospho-L-histidine.</text>
        <dbReference type="EC" id="2.7.13.3"/>
    </reaction>
</comment>
<dbReference type="Pfam" id="PF00512">
    <property type="entry name" value="HisKA"/>
    <property type="match status" value="1"/>
</dbReference>
<dbReference type="SUPFAM" id="SSF52172">
    <property type="entry name" value="CheY-like"/>
    <property type="match status" value="2"/>
</dbReference>
<feature type="domain" description="Response regulatory" evidence="16">
    <location>
        <begin position="1081"/>
        <end position="1197"/>
    </location>
</feature>
<keyword evidence="12" id="KW-0902">Two-component regulatory system</keyword>
<keyword evidence="9" id="KW-0418">Kinase</keyword>
<dbReference type="CDD" id="cd18773">
    <property type="entry name" value="PDC1_HK_sensor"/>
    <property type="match status" value="1"/>
</dbReference>
<dbReference type="SUPFAM" id="SSF158472">
    <property type="entry name" value="HAMP domain-like"/>
    <property type="match status" value="1"/>
</dbReference>
<dbReference type="Gene3D" id="3.30.450.20">
    <property type="entry name" value="PAS domain"/>
    <property type="match status" value="3"/>
</dbReference>
<feature type="domain" description="HAMP" evidence="19">
    <location>
        <begin position="355"/>
        <end position="407"/>
    </location>
</feature>
<comment type="subcellular location">
    <subcellularLocation>
        <location evidence="2">Cell membrane</location>
        <topology evidence="2">Multi-pass membrane protein</topology>
    </subcellularLocation>
</comment>
<evidence type="ECO:0000256" key="14">
    <source>
        <dbReference type="SAM" id="Coils"/>
    </source>
</evidence>
<evidence type="ECO:0000259" key="19">
    <source>
        <dbReference type="PROSITE" id="PS50885"/>
    </source>
</evidence>
<dbReference type="SMART" id="SM00387">
    <property type="entry name" value="HATPase_c"/>
    <property type="match status" value="1"/>
</dbReference>
<dbReference type="Gene3D" id="1.10.287.130">
    <property type="match status" value="1"/>
</dbReference>
<comment type="caution">
    <text evidence="20">The sequence shown here is derived from an EMBL/GenBank/DDBJ whole genome shotgun (WGS) entry which is preliminary data.</text>
</comment>
<keyword evidence="8" id="KW-0547">Nucleotide-binding</keyword>
<dbReference type="RefSeq" id="WP_256615555.1">
    <property type="nucleotide sequence ID" value="NZ_JANIBK010000056.1"/>
</dbReference>
<evidence type="ECO:0000256" key="4">
    <source>
        <dbReference type="ARBA" id="ARBA00022475"/>
    </source>
</evidence>
<dbReference type="SUPFAM" id="SSF47384">
    <property type="entry name" value="Homodimeric domain of signal transducing histidine kinase"/>
    <property type="match status" value="1"/>
</dbReference>
<evidence type="ECO:0000256" key="6">
    <source>
        <dbReference type="ARBA" id="ARBA00022679"/>
    </source>
</evidence>
<dbReference type="InterPro" id="IPR000014">
    <property type="entry name" value="PAS"/>
</dbReference>
<dbReference type="PANTHER" id="PTHR45339">
    <property type="entry name" value="HYBRID SIGNAL TRANSDUCTION HISTIDINE KINASE J"/>
    <property type="match status" value="1"/>
</dbReference>
<feature type="modified residue" description="4-aspartylphosphate" evidence="13">
    <location>
        <position position="1130"/>
    </location>
</feature>
<name>A0ABT1U5J8_9GAMM</name>
<sequence length="1215" mass="133977">MKTIPLRLKSSLFYNVRRLILLLAVCVALGAACLVGRHKHEQQLTRFIAELETASQRNIAQVATDIGGFRSDVLFLSRVPPIPGMIRAMQNNGFDVLENEAVQTWQRRMQQIFAAFLQANHHYYQVCFIGVADGGRELVKVERRDGAVVISADGDLAQKSGSGYLRDASSLKAGQTYLSPFERNREQGESARPGMHTFRAVTPVFDAAGRLFGVVAVSLDADQLLSPLLDGMPADILGYVADEQGYYLLHPDVSRTYGFERGQAYRLQSDFPAIRLEAVGERTRLQTVFAEQGDLHVVARQFHFDSSRPERFLTVALALPESIVSAEVNAAVQTSYKIILAAALLVLVLIELTLNRLFKPLQKLARAAREIAEGCFDGKLPRSKDREVAELIAAFDAMLSQLRARERDLERRVEKRTAELKLNQHWLQSMANNIDGFVSIMLDPNGRIVSWNEGAQRLLGYCADDIIGQDLTCFFTPEDVAAGLPDSLLENARQYGSHEHEGWRLRKDGSRFYVDAIISAVRDEHNAIAGFIKVERDISERYLSEHRLKTIIQSAPIPLLMANAEGEIVLANQRAERLFGYRDDELIGRPVEILMPARFQHAHVNKRDNYMDAPVSRPMGAGSELLGIRKDGVEFPLEVGLGALSVGNENLVIATISDITERKHSEALLIEAKRKSDAASQAKSDFLANMSHEIRTPMNAVIGLTQLTLDTELTPKQRDHLDKVYKSSQALLTILDDILDYSKIEAGKLKMEQLEFSLDEVLTATSDLFAAKIAGKSLELFVEIDPAIRRSLIGDPLRLGQVLNNLVGNAVKFTEQGEIHVRVDLLGGDEQRMNLRFAVRDTGIGMDKTQASGLFSAFSQADTSITRKYGGTGLGLAICKRLVGMMDGECTVSSALGKGSTFAFTASFGVGGAQAVSQLQDQLRSMRVLVVDDQETSLLILEHYLEAWQFDVTGSNSAADALELIYLAEREGRGYEVMLIDWKMPNMDGLALVNAIQAEVESGRIRYAPAVIMVTAYDKEALLRQAAEHAPFKSILIKPVTQTGLFHSLLQIQQPDVVRQITQQERRFDLLDMAAPIRGAHILLVEDNRINQEVARAILDKAGLRTTVANHGGEAVEYVGKQAFDAVLMDLQMPIMDGLMATRLIRALPQGKTVPIIALSAAAMLRDKQAGEQAGMNDHIAKPIDQQQLIAALVKYVQLPLAAGGVVSGRLGAGE</sequence>
<evidence type="ECO:0000256" key="11">
    <source>
        <dbReference type="ARBA" id="ARBA00022989"/>
    </source>
</evidence>
<evidence type="ECO:0000313" key="21">
    <source>
        <dbReference type="Proteomes" id="UP001524586"/>
    </source>
</evidence>
<keyword evidence="4" id="KW-1003">Cell membrane</keyword>
<dbReference type="CDD" id="cd16922">
    <property type="entry name" value="HATPase_EvgS-ArcB-TorS-like"/>
    <property type="match status" value="1"/>
</dbReference>
<keyword evidence="21" id="KW-1185">Reference proteome</keyword>
<dbReference type="PROSITE" id="PS51257">
    <property type="entry name" value="PROKAR_LIPOPROTEIN"/>
    <property type="match status" value="1"/>
</dbReference>
<evidence type="ECO:0000256" key="13">
    <source>
        <dbReference type="PROSITE-ProRule" id="PRU00169"/>
    </source>
</evidence>
<evidence type="ECO:0000256" key="9">
    <source>
        <dbReference type="ARBA" id="ARBA00022777"/>
    </source>
</evidence>
<evidence type="ECO:0000259" key="18">
    <source>
        <dbReference type="PROSITE" id="PS50113"/>
    </source>
</evidence>
<evidence type="ECO:0000256" key="2">
    <source>
        <dbReference type="ARBA" id="ARBA00004651"/>
    </source>
</evidence>
<dbReference type="CDD" id="cd00082">
    <property type="entry name" value="HisKA"/>
    <property type="match status" value="1"/>
</dbReference>
<evidence type="ECO:0000256" key="5">
    <source>
        <dbReference type="ARBA" id="ARBA00022553"/>
    </source>
</evidence>
<evidence type="ECO:0000259" key="17">
    <source>
        <dbReference type="PROSITE" id="PS50112"/>
    </source>
</evidence>
<evidence type="ECO:0000256" key="1">
    <source>
        <dbReference type="ARBA" id="ARBA00000085"/>
    </source>
</evidence>
<dbReference type="Gene3D" id="3.30.565.10">
    <property type="entry name" value="Histidine kinase-like ATPase, C-terminal domain"/>
    <property type="match status" value="1"/>
</dbReference>
<keyword evidence="6" id="KW-0808">Transferase</keyword>
<feature type="domain" description="Response regulatory" evidence="16">
    <location>
        <begin position="927"/>
        <end position="1053"/>
    </location>
</feature>
<dbReference type="InterPro" id="IPR001610">
    <property type="entry name" value="PAC"/>
</dbReference>
<feature type="domain" description="Histidine kinase" evidence="15">
    <location>
        <begin position="689"/>
        <end position="910"/>
    </location>
</feature>
<evidence type="ECO:0000256" key="8">
    <source>
        <dbReference type="ARBA" id="ARBA00022741"/>
    </source>
</evidence>
<dbReference type="Pfam" id="PF02518">
    <property type="entry name" value="HATPase_c"/>
    <property type="match status" value="1"/>
</dbReference>
<dbReference type="Pfam" id="PF00072">
    <property type="entry name" value="Response_reg"/>
    <property type="match status" value="2"/>
</dbReference>
<evidence type="ECO:0000313" key="20">
    <source>
        <dbReference type="EMBL" id="MCQ8129128.1"/>
    </source>
</evidence>
<feature type="domain" description="PAS" evidence="17">
    <location>
        <begin position="544"/>
        <end position="596"/>
    </location>
</feature>
<feature type="non-terminal residue" evidence="20">
    <location>
        <position position="1215"/>
    </location>
</feature>
<keyword evidence="14" id="KW-0175">Coiled coil</keyword>
<dbReference type="NCBIfam" id="TIGR00229">
    <property type="entry name" value="sensory_box"/>
    <property type="match status" value="2"/>
</dbReference>
<feature type="coiled-coil region" evidence="14">
    <location>
        <begin position="392"/>
        <end position="419"/>
    </location>
</feature>
<dbReference type="PROSITE" id="PS50885">
    <property type="entry name" value="HAMP"/>
    <property type="match status" value="1"/>
</dbReference>
<dbReference type="InterPro" id="IPR000700">
    <property type="entry name" value="PAS-assoc_C"/>
</dbReference>
<dbReference type="InterPro" id="IPR005467">
    <property type="entry name" value="His_kinase_dom"/>
</dbReference>
<keyword evidence="10" id="KW-0067">ATP-binding</keyword>
<dbReference type="PROSITE" id="PS50110">
    <property type="entry name" value="RESPONSE_REGULATORY"/>
    <property type="match status" value="2"/>
</dbReference>
<evidence type="ECO:0000256" key="10">
    <source>
        <dbReference type="ARBA" id="ARBA00022840"/>
    </source>
</evidence>
<feature type="domain" description="PAS" evidence="17">
    <location>
        <begin position="440"/>
        <end position="479"/>
    </location>
</feature>
<dbReference type="Pfam" id="PF13426">
    <property type="entry name" value="PAS_9"/>
    <property type="match status" value="2"/>
</dbReference>
<dbReference type="SMART" id="SM00304">
    <property type="entry name" value="HAMP"/>
    <property type="match status" value="1"/>
</dbReference>
<organism evidence="20 21">
    <name type="scientific">Methylomonas rivi</name>
    <dbReference type="NCBI Taxonomy" id="2952226"/>
    <lineage>
        <taxon>Bacteria</taxon>
        <taxon>Pseudomonadati</taxon>
        <taxon>Pseudomonadota</taxon>
        <taxon>Gammaproteobacteria</taxon>
        <taxon>Methylococcales</taxon>
        <taxon>Methylococcaceae</taxon>
        <taxon>Methylomonas</taxon>
    </lineage>
</organism>
<evidence type="ECO:0000259" key="15">
    <source>
        <dbReference type="PROSITE" id="PS50109"/>
    </source>
</evidence>
<feature type="domain" description="PAC" evidence="18">
    <location>
        <begin position="498"/>
        <end position="550"/>
    </location>
</feature>
<dbReference type="InterPro" id="IPR001789">
    <property type="entry name" value="Sig_transdc_resp-reg_receiver"/>
</dbReference>
<evidence type="ECO:0000259" key="16">
    <source>
        <dbReference type="PROSITE" id="PS50110"/>
    </source>
</evidence>
<dbReference type="Proteomes" id="UP001524586">
    <property type="component" value="Unassembled WGS sequence"/>
</dbReference>
<dbReference type="InterPro" id="IPR029151">
    <property type="entry name" value="Sensor-like_sf"/>
</dbReference>